<dbReference type="OrthoDB" id="76388at2759"/>
<keyword evidence="5" id="KW-0472">Membrane</keyword>
<dbReference type="Proteomes" id="UP000502823">
    <property type="component" value="Unassembled WGS sequence"/>
</dbReference>
<sequence>MRFYFRIGLNYNGTFKAVGFIIAVALTTSLAVYISWESLKSRDDRDFVKELQKLHVNIKGAGNQHENTVGWLQRRTELYGFALQQYLDSNQSDTVTTALPITTNKPSSNGVKTKTFRLVCYYSLPDSGAGGDLMPERISPSLCTHINVAFARITNGSLQPINSTVMGLYTRVVALKSSNPALKVLLSIGGYSEPGGFSTMTATHASRKLFIKNILAVLARCKLDGLDFDWEFPAWQSNRMERVHFTQLLMELRAELNRRHSALLVSVAVAAPQPIIDAAYDIPQLAE</sequence>
<evidence type="ECO:0000256" key="2">
    <source>
        <dbReference type="ARBA" id="ARBA00023295"/>
    </source>
</evidence>
<protein>
    <recommendedName>
        <fullName evidence="6">GH18 domain-containing protein</fullName>
    </recommendedName>
</protein>
<name>A0A6L2PBI3_COPFO</name>
<organism evidence="7 8">
    <name type="scientific">Coptotermes formosanus</name>
    <name type="common">Formosan subterranean termite</name>
    <dbReference type="NCBI Taxonomy" id="36987"/>
    <lineage>
        <taxon>Eukaryota</taxon>
        <taxon>Metazoa</taxon>
        <taxon>Ecdysozoa</taxon>
        <taxon>Arthropoda</taxon>
        <taxon>Hexapoda</taxon>
        <taxon>Insecta</taxon>
        <taxon>Pterygota</taxon>
        <taxon>Neoptera</taxon>
        <taxon>Polyneoptera</taxon>
        <taxon>Dictyoptera</taxon>
        <taxon>Blattodea</taxon>
        <taxon>Blattoidea</taxon>
        <taxon>Termitoidae</taxon>
        <taxon>Rhinotermitidae</taxon>
        <taxon>Coptotermes</taxon>
    </lineage>
</organism>
<keyword evidence="5" id="KW-0812">Transmembrane</keyword>
<dbReference type="GO" id="GO:0006032">
    <property type="term" value="P:chitin catabolic process"/>
    <property type="evidence" value="ECO:0007669"/>
    <property type="project" value="TreeGrafter"/>
</dbReference>
<dbReference type="GO" id="GO:0008061">
    <property type="term" value="F:chitin binding"/>
    <property type="evidence" value="ECO:0007669"/>
    <property type="project" value="InterPro"/>
</dbReference>
<feature type="transmembrane region" description="Helical" evidence="5">
    <location>
        <begin position="15"/>
        <end position="36"/>
    </location>
</feature>
<dbReference type="GO" id="GO:0004568">
    <property type="term" value="F:chitinase activity"/>
    <property type="evidence" value="ECO:0007669"/>
    <property type="project" value="UniProtKB-ARBA"/>
</dbReference>
<keyword evidence="2 3" id="KW-0326">Glycosidase</keyword>
<evidence type="ECO:0000313" key="8">
    <source>
        <dbReference type="Proteomes" id="UP000502823"/>
    </source>
</evidence>
<evidence type="ECO:0000313" key="7">
    <source>
        <dbReference type="EMBL" id="GFG29791.1"/>
    </source>
</evidence>
<dbReference type="PANTHER" id="PTHR11177:SF390">
    <property type="entry name" value="CHITINASE 11"/>
    <property type="match status" value="1"/>
</dbReference>
<evidence type="ECO:0000256" key="1">
    <source>
        <dbReference type="ARBA" id="ARBA00022801"/>
    </source>
</evidence>
<reference evidence="8" key="1">
    <citation type="submission" date="2020-01" db="EMBL/GenBank/DDBJ databases">
        <title>Draft genome sequence of the Termite Coptotermes fromosanus.</title>
        <authorList>
            <person name="Itakura S."/>
            <person name="Yosikawa Y."/>
            <person name="Umezawa K."/>
        </authorList>
    </citation>
    <scope>NUCLEOTIDE SEQUENCE [LARGE SCALE GENOMIC DNA]</scope>
</reference>
<comment type="caution">
    <text evidence="7">The sequence shown here is derived from an EMBL/GenBank/DDBJ whole genome shotgun (WGS) entry which is preliminary data.</text>
</comment>
<dbReference type="GO" id="GO:0005975">
    <property type="term" value="P:carbohydrate metabolic process"/>
    <property type="evidence" value="ECO:0007669"/>
    <property type="project" value="InterPro"/>
</dbReference>
<dbReference type="InterPro" id="IPR011583">
    <property type="entry name" value="Chitinase_II/V-like_cat"/>
</dbReference>
<dbReference type="InterPro" id="IPR017853">
    <property type="entry name" value="GH"/>
</dbReference>
<dbReference type="InParanoid" id="A0A6L2PBI3"/>
<dbReference type="AlphaFoldDB" id="A0A6L2PBI3"/>
<dbReference type="PROSITE" id="PS01095">
    <property type="entry name" value="GH18_1"/>
    <property type="match status" value="1"/>
</dbReference>
<dbReference type="PANTHER" id="PTHR11177">
    <property type="entry name" value="CHITINASE"/>
    <property type="match status" value="1"/>
</dbReference>
<dbReference type="InterPro" id="IPR001579">
    <property type="entry name" value="Glyco_hydro_18_chit_AS"/>
</dbReference>
<dbReference type="GO" id="GO:0005576">
    <property type="term" value="C:extracellular region"/>
    <property type="evidence" value="ECO:0007669"/>
    <property type="project" value="TreeGrafter"/>
</dbReference>
<evidence type="ECO:0000256" key="3">
    <source>
        <dbReference type="RuleBase" id="RU000489"/>
    </source>
</evidence>
<comment type="similarity">
    <text evidence="4">Belongs to the glycosyl hydrolase 18 family.</text>
</comment>
<accession>A0A6L2PBI3</accession>
<dbReference type="PROSITE" id="PS51910">
    <property type="entry name" value="GH18_2"/>
    <property type="match status" value="1"/>
</dbReference>
<keyword evidence="5" id="KW-1133">Transmembrane helix</keyword>
<feature type="domain" description="GH18" evidence="6">
    <location>
        <begin position="116"/>
        <end position="287"/>
    </location>
</feature>
<dbReference type="SUPFAM" id="SSF51445">
    <property type="entry name" value="(Trans)glycosidases"/>
    <property type="match status" value="1"/>
</dbReference>
<keyword evidence="8" id="KW-1185">Reference proteome</keyword>
<keyword evidence="1 3" id="KW-0378">Hydrolase</keyword>
<dbReference type="Pfam" id="PF00704">
    <property type="entry name" value="Glyco_hydro_18"/>
    <property type="match status" value="1"/>
</dbReference>
<dbReference type="InterPro" id="IPR050314">
    <property type="entry name" value="Glycosyl_Hydrlase_18"/>
</dbReference>
<dbReference type="InterPro" id="IPR001223">
    <property type="entry name" value="Glyco_hydro18_cat"/>
</dbReference>
<proteinExistence type="inferred from homology"/>
<dbReference type="EMBL" id="BLKM01010325">
    <property type="protein sequence ID" value="GFG29791.1"/>
    <property type="molecule type" value="Genomic_DNA"/>
</dbReference>
<evidence type="ECO:0000259" key="6">
    <source>
        <dbReference type="PROSITE" id="PS51910"/>
    </source>
</evidence>
<dbReference type="SMART" id="SM00636">
    <property type="entry name" value="Glyco_18"/>
    <property type="match status" value="1"/>
</dbReference>
<evidence type="ECO:0000256" key="5">
    <source>
        <dbReference type="SAM" id="Phobius"/>
    </source>
</evidence>
<evidence type="ECO:0000256" key="4">
    <source>
        <dbReference type="RuleBase" id="RU004453"/>
    </source>
</evidence>
<dbReference type="Gene3D" id="3.20.20.80">
    <property type="entry name" value="Glycosidases"/>
    <property type="match status" value="1"/>
</dbReference>
<gene>
    <name evidence="7" type="ORF">Cfor_11506</name>
</gene>